<feature type="transmembrane region" description="Helical" evidence="8">
    <location>
        <begin position="217"/>
        <end position="237"/>
    </location>
</feature>
<evidence type="ECO:0000313" key="10">
    <source>
        <dbReference type="EMBL" id="KUG09800.1"/>
    </source>
</evidence>
<feature type="transmembrane region" description="Helical" evidence="8">
    <location>
        <begin position="76"/>
        <end position="94"/>
    </location>
</feature>
<feature type="domain" description="Glycosyltransferase RgtA/B/C/D-like" evidence="9">
    <location>
        <begin position="80"/>
        <end position="229"/>
    </location>
</feature>
<evidence type="ECO:0000256" key="1">
    <source>
        <dbReference type="ARBA" id="ARBA00004651"/>
    </source>
</evidence>
<feature type="transmembrane region" description="Helical" evidence="8">
    <location>
        <begin position="173"/>
        <end position="205"/>
    </location>
</feature>
<dbReference type="Pfam" id="PF13231">
    <property type="entry name" value="PMT_2"/>
    <property type="match status" value="1"/>
</dbReference>
<evidence type="ECO:0000256" key="5">
    <source>
        <dbReference type="ARBA" id="ARBA00022692"/>
    </source>
</evidence>
<feature type="transmembrane region" description="Helical" evidence="8">
    <location>
        <begin position="305"/>
        <end position="326"/>
    </location>
</feature>
<dbReference type="InterPro" id="IPR038731">
    <property type="entry name" value="RgtA/B/C-like"/>
</dbReference>
<comment type="caution">
    <text evidence="10">The sequence shown here is derived from an EMBL/GenBank/DDBJ whole genome shotgun (WGS) entry which is preliminary data.</text>
</comment>
<dbReference type="Proteomes" id="UP000054223">
    <property type="component" value="Unassembled WGS sequence"/>
</dbReference>
<feature type="transmembrane region" description="Helical" evidence="8">
    <location>
        <begin position="124"/>
        <end position="142"/>
    </location>
</feature>
<dbReference type="PANTHER" id="PTHR33908">
    <property type="entry name" value="MANNOSYLTRANSFERASE YKCB-RELATED"/>
    <property type="match status" value="1"/>
</dbReference>
<evidence type="ECO:0000313" key="11">
    <source>
        <dbReference type="Proteomes" id="UP000054223"/>
    </source>
</evidence>
<dbReference type="GO" id="GO:0016763">
    <property type="term" value="F:pentosyltransferase activity"/>
    <property type="evidence" value="ECO:0007669"/>
    <property type="project" value="TreeGrafter"/>
</dbReference>
<evidence type="ECO:0000256" key="3">
    <source>
        <dbReference type="ARBA" id="ARBA00022676"/>
    </source>
</evidence>
<protein>
    <recommendedName>
        <fullName evidence="9">Glycosyltransferase RgtA/B/C/D-like domain-containing protein</fullName>
    </recommendedName>
</protein>
<dbReference type="GO" id="GO:0010041">
    <property type="term" value="P:response to iron(III) ion"/>
    <property type="evidence" value="ECO:0007669"/>
    <property type="project" value="TreeGrafter"/>
</dbReference>
<feature type="transmembrane region" description="Helical" evidence="8">
    <location>
        <begin position="149"/>
        <end position="167"/>
    </location>
</feature>
<accession>A0A9X0L6J5</accession>
<evidence type="ECO:0000256" key="8">
    <source>
        <dbReference type="SAM" id="Phobius"/>
    </source>
</evidence>
<keyword evidence="7 8" id="KW-0472">Membrane</keyword>
<name>A0A9X0L6J5_SOLP1</name>
<reference evidence="10 11" key="1">
    <citation type="submission" date="2015-11" db="EMBL/GenBank/DDBJ databases">
        <title>Solirubrum puertoriconensis gen. nov. an environmental bacteria isolated in Puerto Rico.</title>
        <authorList>
            <person name="Cuebas-Irizarry M.F."/>
            <person name="Montalvo-Rodriguez R."/>
        </authorList>
    </citation>
    <scope>NUCLEOTIDE SEQUENCE [LARGE SCALE GENOMIC DNA]</scope>
    <source>
        <strain evidence="10 11">MC1A</strain>
    </source>
</reference>
<evidence type="ECO:0000256" key="6">
    <source>
        <dbReference type="ARBA" id="ARBA00022989"/>
    </source>
</evidence>
<proteinExistence type="predicted"/>
<keyword evidence="2" id="KW-1003">Cell membrane</keyword>
<dbReference type="GO" id="GO:0009103">
    <property type="term" value="P:lipopolysaccharide biosynthetic process"/>
    <property type="evidence" value="ECO:0007669"/>
    <property type="project" value="UniProtKB-ARBA"/>
</dbReference>
<keyword evidence="4" id="KW-0808">Transferase</keyword>
<dbReference type="InterPro" id="IPR050297">
    <property type="entry name" value="LipidA_mod_glycosyltrf_83"/>
</dbReference>
<dbReference type="RefSeq" id="WP_059068148.1">
    <property type="nucleotide sequence ID" value="NZ_LNAL01000003.1"/>
</dbReference>
<dbReference type="EMBL" id="LNAL01000003">
    <property type="protein sequence ID" value="KUG09800.1"/>
    <property type="molecule type" value="Genomic_DNA"/>
</dbReference>
<keyword evidence="6 8" id="KW-1133">Transmembrane helix</keyword>
<feature type="transmembrane region" description="Helical" evidence="8">
    <location>
        <begin position="338"/>
        <end position="361"/>
    </location>
</feature>
<keyword evidence="3" id="KW-0328">Glycosyltransferase</keyword>
<keyword evidence="11" id="KW-1185">Reference proteome</keyword>
<dbReference type="GO" id="GO:0005886">
    <property type="term" value="C:plasma membrane"/>
    <property type="evidence" value="ECO:0007669"/>
    <property type="project" value="UniProtKB-SubCell"/>
</dbReference>
<dbReference type="OrthoDB" id="974040at2"/>
<organism evidence="10 11">
    <name type="scientific">Solirubrum puertoriconensis</name>
    <dbReference type="NCBI Taxonomy" id="1751427"/>
    <lineage>
        <taxon>Bacteria</taxon>
        <taxon>Pseudomonadati</taxon>
        <taxon>Bacteroidota</taxon>
        <taxon>Cytophagia</taxon>
        <taxon>Cytophagales</taxon>
    </lineage>
</organism>
<evidence type="ECO:0000256" key="2">
    <source>
        <dbReference type="ARBA" id="ARBA00022475"/>
    </source>
</evidence>
<evidence type="ECO:0000259" key="9">
    <source>
        <dbReference type="Pfam" id="PF13231"/>
    </source>
</evidence>
<feature type="transmembrane region" description="Helical" evidence="8">
    <location>
        <begin position="101"/>
        <end position="118"/>
    </location>
</feature>
<sequence>MVVKRLLNKQHTGYLLLLLLTIVIGVWVRVAHFPKIPPGFNQDEACTAVEAFALSETGKDKWGDAWPAYFKSWGSGQNVLMAYLIIPFIRIFGLNIFSIRILPLILGILTLPLLVFAIRSLGRYASLLGLLVIAVVPWHFMLSRWGLESNLVPFFMLLGCAMVIQAINTQKPAWIVACLVPFALSLYAYGTTVVVVPGLFLLLLLAFWKRIALRWPYWLAAAGIFAIVAAPFALVILENFILHKNLAWTDDLFFSTPLLEVNRLQQVNQANQNHEWQVLRNNVAFVNSGFNDGSSYNMIQGFKPLFSFSILLFVVALAVMLYRILLPKISVVESRRDVVAWVFFAWAVASLPLIFVIELNINRFNHFYLPCLVLSVWVADLIIRNLNENVPKTAIRAMVVGWFVVEGGLVVRDYFAEYPSSRIREDFNVGLKEAFDEAERLPGVQQVLVTTNMPLPYVYTLFFSKYPPARFQQDKSYEIVNGLYDVKRVGKFVFSESILEPGRNFGYLMRKNQFQDTDKWRHEPLFGNDYWEVGIVRVLP</sequence>
<feature type="transmembrane region" description="Helical" evidence="8">
    <location>
        <begin position="12"/>
        <end position="30"/>
    </location>
</feature>
<evidence type="ECO:0000256" key="7">
    <source>
        <dbReference type="ARBA" id="ARBA00023136"/>
    </source>
</evidence>
<gene>
    <name evidence="10" type="ORF">ASU33_19205</name>
</gene>
<dbReference type="PANTHER" id="PTHR33908:SF3">
    <property type="entry name" value="UNDECAPRENYL PHOSPHATE-ALPHA-4-AMINO-4-DEOXY-L-ARABINOSE ARABINOSYL TRANSFERASE"/>
    <property type="match status" value="1"/>
</dbReference>
<evidence type="ECO:0000256" key="4">
    <source>
        <dbReference type="ARBA" id="ARBA00022679"/>
    </source>
</evidence>
<comment type="subcellular location">
    <subcellularLocation>
        <location evidence="1">Cell membrane</location>
        <topology evidence="1">Multi-pass membrane protein</topology>
    </subcellularLocation>
</comment>
<dbReference type="AlphaFoldDB" id="A0A9X0L6J5"/>
<keyword evidence="5 8" id="KW-0812">Transmembrane</keyword>